<feature type="domain" description="Protein kinase" evidence="1">
    <location>
        <begin position="1"/>
        <end position="246"/>
    </location>
</feature>
<reference evidence="2" key="1">
    <citation type="submission" date="2020-03" db="EMBL/GenBank/DDBJ databases">
        <title>Site-based positive gene gene selection in Geosmithia morbida across the United States reveals a broad range of putative effectors and factors for local host and environmental adapation.</title>
        <authorList>
            <person name="Onufrak A."/>
            <person name="Murdoch R.W."/>
            <person name="Gazis R."/>
            <person name="Huff M."/>
            <person name="Staton M."/>
            <person name="Klingeman W."/>
            <person name="Hadziabdic D."/>
        </authorList>
    </citation>
    <scope>NUCLEOTIDE SEQUENCE</scope>
    <source>
        <strain evidence="2">1262</strain>
    </source>
</reference>
<name>A0A9P4YSN2_9HYPO</name>
<dbReference type="EMBL" id="JAANYQ010000014">
    <property type="protein sequence ID" value="KAF4120926.1"/>
    <property type="molecule type" value="Genomic_DNA"/>
</dbReference>
<dbReference type="Gene3D" id="1.10.510.10">
    <property type="entry name" value="Transferase(Phosphotransferase) domain 1"/>
    <property type="match status" value="1"/>
</dbReference>
<keyword evidence="2" id="KW-0723">Serine/threonine-protein kinase</keyword>
<dbReference type="PROSITE" id="PS50011">
    <property type="entry name" value="PROTEIN_KINASE_DOM"/>
    <property type="match status" value="1"/>
</dbReference>
<dbReference type="RefSeq" id="XP_035319578.1">
    <property type="nucleotide sequence ID" value="XM_035464392.1"/>
</dbReference>
<evidence type="ECO:0000313" key="3">
    <source>
        <dbReference type="Proteomes" id="UP000749293"/>
    </source>
</evidence>
<dbReference type="GeneID" id="55968642"/>
<accession>A0A9P4YSN2</accession>
<keyword evidence="2" id="KW-0808">Transferase</keyword>
<dbReference type="InterPro" id="IPR000719">
    <property type="entry name" value="Prot_kinase_dom"/>
</dbReference>
<comment type="caution">
    <text evidence="2">The sequence shown here is derived from an EMBL/GenBank/DDBJ whole genome shotgun (WGS) entry which is preliminary data.</text>
</comment>
<proteinExistence type="predicted"/>
<dbReference type="Proteomes" id="UP000749293">
    <property type="component" value="Unassembled WGS sequence"/>
</dbReference>
<gene>
    <name evidence="2" type="ORF">GMORB2_2412</name>
</gene>
<dbReference type="GO" id="GO:0004674">
    <property type="term" value="F:protein serine/threonine kinase activity"/>
    <property type="evidence" value="ECO:0007669"/>
    <property type="project" value="UniProtKB-KW"/>
</dbReference>
<dbReference type="SUPFAM" id="SSF56112">
    <property type="entry name" value="Protein kinase-like (PK-like)"/>
    <property type="match status" value="1"/>
</dbReference>
<keyword evidence="3" id="KW-1185">Reference proteome</keyword>
<dbReference type="AlphaFoldDB" id="A0A9P4YSN2"/>
<dbReference type="PANTHER" id="PTHR44329">
    <property type="entry name" value="SERINE/THREONINE-PROTEIN KINASE TNNI3K-RELATED"/>
    <property type="match status" value="1"/>
</dbReference>
<dbReference type="Pfam" id="PF00069">
    <property type="entry name" value="Pkinase"/>
    <property type="match status" value="1"/>
</dbReference>
<dbReference type="GO" id="GO:0005524">
    <property type="term" value="F:ATP binding"/>
    <property type="evidence" value="ECO:0007669"/>
    <property type="project" value="InterPro"/>
</dbReference>
<dbReference type="InterPro" id="IPR051681">
    <property type="entry name" value="Ser/Thr_Kinases-Pseudokinases"/>
</dbReference>
<dbReference type="InterPro" id="IPR011009">
    <property type="entry name" value="Kinase-like_dom_sf"/>
</dbReference>
<organism evidence="2 3">
    <name type="scientific">Geosmithia morbida</name>
    <dbReference type="NCBI Taxonomy" id="1094350"/>
    <lineage>
        <taxon>Eukaryota</taxon>
        <taxon>Fungi</taxon>
        <taxon>Dikarya</taxon>
        <taxon>Ascomycota</taxon>
        <taxon>Pezizomycotina</taxon>
        <taxon>Sordariomycetes</taxon>
        <taxon>Hypocreomycetidae</taxon>
        <taxon>Hypocreales</taxon>
        <taxon>Bionectriaceae</taxon>
        <taxon>Geosmithia</taxon>
    </lineage>
</organism>
<evidence type="ECO:0000259" key="1">
    <source>
        <dbReference type="PROSITE" id="PS50011"/>
    </source>
</evidence>
<keyword evidence="2" id="KW-0418">Kinase</keyword>
<dbReference type="OrthoDB" id="1668230at2759"/>
<sequence length="246" mass="27120">MATTGQLGALIAVGSTSFVEKLPSGNIIKRPWPTQDCIHERRRELAIESRIYDLLGPHACLVNKISWDPKEYVLELEFMPNGTVRDYIRADGGIPLDQRLKWIEQAAEGVHLLHASDIVHCDIGPRNFLLDADLNLKICDFSGSSIGGSSTQVLAGARYTSPAHDCEYPVPESDIFALGSTIYFIMTGGSPFGDMASLEVTDRFQALDFPSLEGILCGDIIHRCWHGQIESAAKVARLIRELACEY</sequence>
<protein>
    <submittedName>
        <fullName evidence="2">Serine/threonine protein kinase</fullName>
    </submittedName>
</protein>
<evidence type="ECO:0000313" key="2">
    <source>
        <dbReference type="EMBL" id="KAF4120926.1"/>
    </source>
</evidence>